<evidence type="ECO:0000313" key="2">
    <source>
        <dbReference type="EMBL" id="MFC3960674.1"/>
    </source>
</evidence>
<evidence type="ECO:0000313" key="3">
    <source>
        <dbReference type="Proteomes" id="UP001595696"/>
    </source>
</evidence>
<proteinExistence type="predicted"/>
<dbReference type="InterPro" id="IPR004401">
    <property type="entry name" value="YbaB/EbfC"/>
</dbReference>
<dbReference type="Pfam" id="PF02575">
    <property type="entry name" value="YbaB_DNA_bd"/>
    <property type="match status" value="1"/>
</dbReference>
<name>A0ABV8DLI4_9NOCA</name>
<accession>A0ABV8DLI4</accession>
<gene>
    <name evidence="2" type="ORF">ACFO0B_01580</name>
</gene>
<sequence>MAQVARQVAELDTAVAKVRGAAYSPDGSITIEVDIYGTITDLRLTEFAMERGPEHFAQLVRDCHERAHTAALAEARETEDRVRGQQDSRGAR</sequence>
<protein>
    <submittedName>
        <fullName evidence="2">YbaB/EbfC family nucleoid-associated protein</fullName>
    </submittedName>
</protein>
<dbReference type="RefSeq" id="WP_378610436.1">
    <property type="nucleotide sequence ID" value="NZ_JBHSAX010000002.1"/>
</dbReference>
<dbReference type="EMBL" id="JBHSAX010000002">
    <property type="protein sequence ID" value="MFC3960674.1"/>
    <property type="molecule type" value="Genomic_DNA"/>
</dbReference>
<dbReference type="SUPFAM" id="SSF82607">
    <property type="entry name" value="YbaB-like"/>
    <property type="match status" value="1"/>
</dbReference>
<feature type="region of interest" description="Disordered" evidence="1">
    <location>
        <begin position="72"/>
        <end position="92"/>
    </location>
</feature>
<evidence type="ECO:0000256" key="1">
    <source>
        <dbReference type="SAM" id="MobiDB-lite"/>
    </source>
</evidence>
<dbReference type="Gene3D" id="3.30.1310.10">
    <property type="entry name" value="Nucleoid-associated protein YbaB-like domain"/>
    <property type="match status" value="1"/>
</dbReference>
<dbReference type="Proteomes" id="UP001595696">
    <property type="component" value="Unassembled WGS sequence"/>
</dbReference>
<reference evidence="3" key="1">
    <citation type="journal article" date="2019" name="Int. J. Syst. Evol. Microbiol.">
        <title>The Global Catalogue of Microorganisms (GCM) 10K type strain sequencing project: providing services to taxonomists for standard genome sequencing and annotation.</title>
        <authorList>
            <consortium name="The Broad Institute Genomics Platform"/>
            <consortium name="The Broad Institute Genome Sequencing Center for Infectious Disease"/>
            <person name="Wu L."/>
            <person name="Ma J."/>
        </authorList>
    </citation>
    <scope>NUCLEOTIDE SEQUENCE [LARGE SCALE GENOMIC DNA]</scope>
    <source>
        <strain evidence="3">CGMCC 4.7330</strain>
    </source>
</reference>
<keyword evidence="3" id="KW-1185">Reference proteome</keyword>
<organism evidence="2 3">
    <name type="scientific">Nocardia jiangsuensis</name>
    <dbReference type="NCBI Taxonomy" id="1691563"/>
    <lineage>
        <taxon>Bacteria</taxon>
        <taxon>Bacillati</taxon>
        <taxon>Actinomycetota</taxon>
        <taxon>Actinomycetes</taxon>
        <taxon>Mycobacteriales</taxon>
        <taxon>Nocardiaceae</taxon>
        <taxon>Nocardia</taxon>
    </lineage>
</organism>
<dbReference type="InterPro" id="IPR036894">
    <property type="entry name" value="YbaB-like_sf"/>
</dbReference>
<comment type="caution">
    <text evidence="2">The sequence shown here is derived from an EMBL/GenBank/DDBJ whole genome shotgun (WGS) entry which is preliminary data.</text>
</comment>